<dbReference type="AlphaFoldDB" id="A0A1I4G4Q3"/>
<dbReference type="OrthoDB" id="7064009at2"/>
<dbReference type="NCBIfam" id="NF005559">
    <property type="entry name" value="PRK07231.1"/>
    <property type="match status" value="1"/>
</dbReference>
<dbReference type="InParanoid" id="A0A1I4G4Q3"/>
<keyword evidence="4" id="KW-1185">Reference proteome</keyword>
<comment type="similarity">
    <text evidence="1">Belongs to the short-chain dehydrogenases/reductases (SDR) family.</text>
</comment>
<dbReference type="InterPro" id="IPR002347">
    <property type="entry name" value="SDR_fam"/>
</dbReference>
<dbReference type="RefSeq" id="WP_091325721.1">
    <property type="nucleotide sequence ID" value="NZ_FOSW01000008.1"/>
</dbReference>
<dbReference type="GO" id="GO:0016491">
    <property type="term" value="F:oxidoreductase activity"/>
    <property type="evidence" value="ECO:0007669"/>
    <property type="project" value="UniProtKB-KW"/>
</dbReference>
<evidence type="ECO:0000313" key="3">
    <source>
        <dbReference type="EMBL" id="SFL24653.1"/>
    </source>
</evidence>
<dbReference type="InterPro" id="IPR051122">
    <property type="entry name" value="SDR_DHRS6-like"/>
</dbReference>
<dbReference type="Gene3D" id="3.40.50.720">
    <property type="entry name" value="NAD(P)-binding Rossmann-like Domain"/>
    <property type="match status" value="1"/>
</dbReference>
<dbReference type="STRING" id="504800.SAMN04488085_108138"/>
<dbReference type="FunCoup" id="A0A1I4G4Q3">
    <property type="interactions" value="24"/>
</dbReference>
<dbReference type="FunFam" id="3.40.50.720:FF:000084">
    <property type="entry name" value="Short-chain dehydrogenase reductase"/>
    <property type="match status" value="1"/>
</dbReference>
<dbReference type="InterPro" id="IPR036291">
    <property type="entry name" value="NAD(P)-bd_dom_sf"/>
</dbReference>
<organism evidence="3 4">
    <name type="scientific">Geodermatophilus ruber</name>
    <dbReference type="NCBI Taxonomy" id="504800"/>
    <lineage>
        <taxon>Bacteria</taxon>
        <taxon>Bacillati</taxon>
        <taxon>Actinomycetota</taxon>
        <taxon>Actinomycetes</taxon>
        <taxon>Geodermatophilales</taxon>
        <taxon>Geodermatophilaceae</taxon>
        <taxon>Geodermatophilus</taxon>
    </lineage>
</organism>
<keyword evidence="2" id="KW-0560">Oxidoreductase</keyword>
<evidence type="ECO:0000256" key="2">
    <source>
        <dbReference type="ARBA" id="ARBA00023002"/>
    </source>
</evidence>
<dbReference type="PRINTS" id="PR00080">
    <property type="entry name" value="SDRFAMILY"/>
</dbReference>
<evidence type="ECO:0000256" key="1">
    <source>
        <dbReference type="ARBA" id="ARBA00006484"/>
    </source>
</evidence>
<dbReference type="Pfam" id="PF13561">
    <property type="entry name" value="adh_short_C2"/>
    <property type="match status" value="1"/>
</dbReference>
<dbReference type="PANTHER" id="PTHR43477">
    <property type="entry name" value="DIHYDROANTICAPSIN 7-DEHYDROGENASE"/>
    <property type="match status" value="1"/>
</dbReference>
<gene>
    <name evidence="3" type="ORF">SAMN04488085_108138</name>
</gene>
<sequence>MKLSGKACIVTGGASGIGRATAVAFAREGARVTVADFNAAGGEETVETIRAHGGEAVFVKSDVAQEDDCRQVVEATVDAFGRLDVLFNNAGINPMEGSVVDMSVEDWRRVLSVNVDSIFFCSRFAIPEMRRTGGGRIINTASPASFKGWPGNAAYITSKGAVLSLTRAMAMDLAKDGIRVNALVPGLIMTGIGQDFLAAQADPAAVAASNPMSRPGEPEEVAPMVVYLASDECTFSTGAPFFVDGGELSGVA</sequence>
<dbReference type="PANTHER" id="PTHR43477:SF1">
    <property type="entry name" value="DIHYDROANTICAPSIN 7-DEHYDROGENASE"/>
    <property type="match status" value="1"/>
</dbReference>
<dbReference type="CDD" id="cd05233">
    <property type="entry name" value="SDR_c"/>
    <property type="match status" value="1"/>
</dbReference>
<dbReference type="Proteomes" id="UP000199152">
    <property type="component" value="Unassembled WGS sequence"/>
</dbReference>
<accession>A0A1I4G4Q3</accession>
<evidence type="ECO:0000313" key="4">
    <source>
        <dbReference type="Proteomes" id="UP000199152"/>
    </source>
</evidence>
<dbReference type="SUPFAM" id="SSF51735">
    <property type="entry name" value="NAD(P)-binding Rossmann-fold domains"/>
    <property type="match status" value="1"/>
</dbReference>
<dbReference type="PRINTS" id="PR00081">
    <property type="entry name" value="GDHRDH"/>
</dbReference>
<proteinExistence type="inferred from homology"/>
<protein>
    <submittedName>
        <fullName evidence="3">NAD(P)-dependent dehydrogenase, short-chain alcohol dehydrogenase family</fullName>
    </submittedName>
</protein>
<name>A0A1I4G4Q3_9ACTN</name>
<dbReference type="EMBL" id="FOSW01000008">
    <property type="protein sequence ID" value="SFL24653.1"/>
    <property type="molecule type" value="Genomic_DNA"/>
</dbReference>
<reference evidence="3 4" key="1">
    <citation type="submission" date="2016-10" db="EMBL/GenBank/DDBJ databases">
        <authorList>
            <person name="de Groot N.N."/>
        </authorList>
    </citation>
    <scope>NUCLEOTIDE SEQUENCE [LARGE SCALE GENOMIC DNA]</scope>
    <source>
        <strain evidence="3 4">DSM 45317</strain>
    </source>
</reference>